<dbReference type="InterPro" id="IPR045397">
    <property type="entry name" value="TumE-like"/>
</dbReference>
<reference evidence="1 2" key="1">
    <citation type="journal article" date="2020" name="ISME J.">
        <title>Comparative genomics reveals insights into cyanobacterial evolution and habitat adaptation.</title>
        <authorList>
            <person name="Chen M.Y."/>
            <person name="Teng W.K."/>
            <person name="Zhao L."/>
            <person name="Hu C.X."/>
            <person name="Zhou Y.K."/>
            <person name="Han B.P."/>
            <person name="Song L.R."/>
            <person name="Shu W.S."/>
        </authorList>
    </citation>
    <scope>NUCLEOTIDE SEQUENCE [LARGE SCALE GENOMIC DNA]</scope>
    <source>
        <strain evidence="1 2">FACHB-248</strain>
    </source>
</reference>
<comment type="caution">
    <text evidence="1">The sequence shown here is derived from an EMBL/GenBank/DDBJ whole genome shotgun (WGS) entry which is preliminary data.</text>
</comment>
<sequence>MNLYQFITAVKEKLNTSPIILSLEIVDERILLNRGYFRARLILINEDFLEIAESFTIKDNQHITLDYRYQWMDGAKQILKKRWDSVKHFPNLPNFPHHIHIDSESNVEPGQSRSIIEFIDFMESDFR</sequence>
<accession>A0ABR8GKU3</accession>
<gene>
    <name evidence="1" type="ORF">H6G81_05545</name>
</gene>
<dbReference type="Proteomes" id="UP000660380">
    <property type="component" value="Unassembled WGS sequence"/>
</dbReference>
<protein>
    <submittedName>
        <fullName evidence="1">Uncharacterized protein</fullName>
    </submittedName>
</protein>
<proteinExistence type="predicted"/>
<name>A0ABR8GKU3_9CYAN</name>
<dbReference type="Pfam" id="PF20126">
    <property type="entry name" value="TumE"/>
    <property type="match status" value="1"/>
</dbReference>
<evidence type="ECO:0000313" key="2">
    <source>
        <dbReference type="Proteomes" id="UP000660380"/>
    </source>
</evidence>
<evidence type="ECO:0000313" key="1">
    <source>
        <dbReference type="EMBL" id="MBD2604005.1"/>
    </source>
</evidence>
<organism evidence="1 2">
    <name type="scientific">Scytonema hofmannii FACHB-248</name>
    <dbReference type="NCBI Taxonomy" id="1842502"/>
    <lineage>
        <taxon>Bacteria</taxon>
        <taxon>Bacillati</taxon>
        <taxon>Cyanobacteriota</taxon>
        <taxon>Cyanophyceae</taxon>
        <taxon>Nostocales</taxon>
        <taxon>Scytonemataceae</taxon>
        <taxon>Scytonema</taxon>
    </lineage>
</organism>
<keyword evidence="2" id="KW-1185">Reference proteome</keyword>
<dbReference type="RefSeq" id="WP_029632846.1">
    <property type="nucleotide sequence ID" value="NZ_JACJTA010000007.1"/>
</dbReference>
<dbReference type="EMBL" id="JACJTA010000007">
    <property type="protein sequence ID" value="MBD2604005.1"/>
    <property type="molecule type" value="Genomic_DNA"/>
</dbReference>